<evidence type="ECO:0000256" key="3">
    <source>
        <dbReference type="ARBA" id="ARBA00022833"/>
    </source>
</evidence>
<dbReference type="Proteomes" id="UP000292282">
    <property type="component" value="Unassembled WGS sequence"/>
</dbReference>
<keyword evidence="5" id="KW-0472">Membrane</keyword>
<evidence type="ECO:0000256" key="1">
    <source>
        <dbReference type="ARBA" id="ARBA00004123"/>
    </source>
</evidence>
<keyword evidence="6" id="KW-0648">Protein biosynthesis</keyword>
<keyword evidence="5" id="KW-1133">Transmembrane helix</keyword>
<dbReference type="InterPro" id="IPR038567">
    <property type="entry name" value="T_Elf1_sf"/>
</dbReference>
<dbReference type="STRING" id="1176355.A0A4Q9LST3"/>
<dbReference type="EMBL" id="PITK01001158">
    <property type="protein sequence ID" value="TBU11524.1"/>
    <property type="molecule type" value="Genomic_DNA"/>
</dbReference>
<feature type="non-terminal residue" evidence="6">
    <location>
        <position position="348"/>
    </location>
</feature>
<dbReference type="GO" id="GO:0008023">
    <property type="term" value="C:transcription elongation factor complex"/>
    <property type="evidence" value="ECO:0007669"/>
    <property type="project" value="TreeGrafter"/>
</dbReference>
<evidence type="ECO:0000256" key="4">
    <source>
        <dbReference type="ARBA" id="ARBA00023242"/>
    </source>
</evidence>
<dbReference type="Gene3D" id="2.20.25.190">
    <property type="match status" value="1"/>
</dbReference>
<keyword evidence="7" id="KW-1185">Reference proteome</keyword>
<comment type="caution">
    <text evidence="6">The sequence shown here is derived from an EMBL/GenBank/DDBJ whole genome shotgun (WGS) entry which is preliminary data.</text>
</comment>
<comment type="subcellular location">
    <subcellularLocation>
        <location evidence="1">Nucleus</location>
    </subcellularLocation>
</comment>
<accession>A0A4Q9LST3</accession>
<feature type="transmembrane region" description="Helical" evidence="5">
    <location>
        <begin position="250"/>
        <end position="270"/>
    </location>
</feature>
<reference evidence="6 7" key="1">
    <citation type="submission" date="2017-12" db="EMBL/GenBank/DDBJ databases">
        <authorList>
            <person name="Pombert J.-F."/>
            <person name="Haag K.L."/>
            <person name="Ebert D."/>
        </authorList>
    </citation>
    <scope>NUCLEOTIDE SEQUENCE [LARGE SCALE GENOMIC DNA]</scope>
    <source>
        <strain evidence="6">IL-G-3</strain>
    </source>
</reference>
<dbReference type="Pfam" id="PF05129">
    <property type="entry name" value="Zn_ribbon_Elf1"/>
    <property type="match status" value="1"/>
</dbReference>
<dbReference type="OrthoDB" id="445983at2759"/>
<feature type="transmembrane region" description="Helical" evidence="5">
    <location>
        <begin position="186"/>
        <end position="205"/>
    </location>
</feature>
<dbReference type="VEuPathDB" id="MicrosporidiaDB:CWI38_1158p0010"/>
<keyword evidence="3" id="KW-0862">Zinc</keyword>
<evidence type="ECO:0000256" key="5">
    <source>
        <dbReference type="SAM" id="Phobius"/>
    </source>
</evidence>
<keyword evidence="6" id="KW-0251">Elongation factor</keyword>
<evidence type="ECO:0000256" key="2">
    <source>
        <dbReference type="ARBA" id="ARBA00009730"/>
    </source>
</evidence>
<sequence length="348" mass="41207">MGRKKTRRSQIKTKKRSDRMENRFNCPECNNESVVKCKIEKSSRLGYAYCTLCEASYKCSVNNLSHPVDVYSSWIDNFNRKDLDLEEKSIIHKDIELSNEEMQRLNDLRSYCEMVKIVQNKDDTLSPTTNTDDNSIKIIYPGNIKFKIGIIENMKSTTNPKFYVGHLISKEVFEYMIEILCDINRINFKLPAFLYIQLINGIIGLKPETNFYFRSLLSRLNYWAFTGNHLNEIIENKNKLEFDNSFTKQFFYMTAFISYLNYLNISVTFLNSKMILSSSSITNYNTYPSKEKLDNRYNLIFEDKTLMVFFTNINEHNKLLYEWMFLEMDNIETITFLDLKSLNYINIE</sequence>
<name>A0A4Q9LST3_9MICR</name>
<protein>
    <submittedName>
        <fullName evidence="6">Putative Elf1-like transcription elongation factor</fullName>
    </submittedName>
</protein>
<organism evidence="6 7">
    <name type="scientific">Hamiltosporidium tvaerminnensis</name>
    <dbReference type="NCBI Taxonomy" id="1176355"/>
    <lineage>
        <taxon>Eukaryota</taxon>
        <taxon>Fungi</taxon>
        <taxon>Fungi incertae sedis</taxon>
        <taxon>Microsporidia</taxon>
        <taxon>Dubosqiidae</taxon>
        <taxon>Hamiltosporidium</taxon>
    </lineage>
</organism>
<proteinExistence type="inferred from homology"/>
<dbReference type="PANTHER" id="PTHR20934">
    <property type="entry name" value="TRANSCRIPTION ELONGATION FACTOR 1 HOMOLOG"/>
    <property type="match status" value="1"/>
</dbReference>
<dbReference type="PANTHER" id="PTHR20934:SF0">
    <property type="entry name" value="TRANSCRIPTION ELONGATION FACTOR 1 HOMOLOG"/>
    <property type="match status" value="1"/>
</dbReference>
<comment type="similarity">
    <text evidence="2">Belongs to the ELOF1 family.</text>
</comment>
<dbReference type="GO" id="GO:0006368">
    <property type="term" value="P:transcription elongation by RNA polymerase II"/>
    <property type="evidence" value="ECO:0007669"/>
    <property type="project" value="TreeGrafter"/>
</dbReference>
<dbReference type="AlphaFoldDB" id="A0A4Q9LST3"/>
<dbReference type="InterPro" id="IPR007808">
    <property type="entry name" value="Elf1"/>
</dbReference>
<keyword evidence="5" id="KW-0812">Transmembrane</keyword>
<evidence type="ECO:0000313" key="6">
    <source>
        <dbReference type="EMBL" id="TBU11524.1"/>
    </source>
</evidence>
<dbReference type="GO" id="GO:0000993">
    <property type="term" value="F:RNA polymerase II complex binding"/>
    <property type="evidence" value="ECO:0007669"/>
    <property type="project" value="TreeGrafter"/>
</dbReference>
<dbReference type="GO" id="GO:0003746">
    <property type="term" value="F:translation elongation factor activity"/>
    <property type="evidence" value="ECO:0007669"/>
    <property type="project" value="UniProtKB-KW"/>
</dbReference>
<keyword evidence="4" id="KW-0539">Nucleus</keyword>
<evidence type="ECO:0000313" key="7">
    <source>
        <dbReference type="Proteomes" id="UP000292282"/>
    </source>
</evidence>
<dbReference type="SUPFAM" id="SSF57783">
    <property type="entry name" value="Zinc beta-ribbon"/>
    <property type="match status" value="1"/>
</dbReference>
<gene>
    <name evidence="6" type="ORF">CWI38_1158p0010</name>
</gene>